<sequence>LCRGVPAPFVLFLGVLLRLLLLLWWAAAVALSLYAPVPPPLACLMPWFRVFLEVSGFLGA</sequence>
<feature type="non-terminal residue" evidence="1">
    <location>
        <position position="1"/>
    </location>
</feature>
<dbReference type="EMBL" id="LXQA010090293">
    <property type="protein sequence ID" value="MCI13948.1"/>
    <property type="molecule type" value="Genomic_DNA"/>
</dbReference>
<organism evidence="1 2">
    <name type="scientific">Trifolium medium</name>
    <dbReference type="NCBI Taxonomy" id="97028"/>
    <lineage>
        <taxon>Eukaryota</taxon>
        <taxon>Viridiplantae</taxon>
        <taxon>Streptophyta</taxon>
        <taxon>Embryophyta</taxon>
        <taxon>Tracheophyta</taxon>
        <taxon>Spermatophyta</taxon>
        <taxon>Magnoliopsida</taxon>
        <taxon>eudicotyledons</taxon>
        <taxon>Gunneridae</taxon>
        <taxon>Pentapetalae</taxon>
        <taxon>rosids</taxon>
        <taxon>fabids</taxon>
        <taxon>Fabales</taxon>
        <taxon>Fabaceae</taxon>
        <taxon>Papilionoideae</taxon>
        <taxon>50 kb inversion clade</taxon>
        <taxon>NPAAA clade</taxon>
        <taxon>Hologalegina</taxon>
        <taxon>IRL clade</taxon>
        <taxon>Trifolieae</taxon>
        <taxon>Trifolium</taxon>
    </lineage>
</organism>
<protein>
    <submittedName>
        <fullName evidence="1">Uncharacterized protein</fullName>
    </submittedName>
</protein>
<reference evidence="1 2" key="1">
    <citation type="journal article" date="2018" name="Front. Plant Sci.">
        <title>Red Clover (Trifolium pratense) and Zigzag Clover (T. medium) - A Picture of Genomic Similarities and Differences.</title>
        <authorList>
            <person name="Dluhosova J."/>
            <person name="Istvanek J."/>
            <person name="Nedelnik J."/>
            <person name="Repkova J."/>
        </authorList>
    </citation>
    <scope>NUCLEOTIDE SEQUENCE [LARGE SCALE GENOMIC DNA]</scope>
    <source>
        <strain evidence="2">cv. 10/8</strain>
        <tissue evidence="1">Leaf</tissue>
    </source>
</reference>
<proteinExistence type="predicted"/>
<dbReference type="AlphaFoldDB" id="A0A392PPD3"/>
<name>A0A392PPD3_9FABA</name>
<evidence type="ECO:0000313" key="1">
    <source>
        <dbReference type="EMBL" id="MCI13948.1"/>
    </source>
</evidence>
<keyword evidence="2" id="KW-1185">Reference proteome</keyword>
<comment type="caution">
    <text evidence="1">The sequence shown here is derived from an EMBL/GenBank/DDBJ whole genome shotgun (WGS) entry which is preliminary data.</text>
</comment>
<dbReference type="Proteomes" id="UP000265520">
    <property type="component" value="Unassembled WGS sequence"/>
</dbReference>
<evidence type="ECO:0000313" key="2">
    <source>
        <dbReference type="Proteomes" id="UP000265520"/>
    </source>
</evidence>
<accession>A0A392PPD3</accession>